<comment type="caution">
    <text evidence="1">The sequence shown here is derived from an EMBL/GenBank/DDBJ whole genome shotgun (WGS) entry which is preliminary data.</text>
</comment>
<keyword evidence="2" id="KW-1185">Reference proteome</keyword>
<evidence type="ECO:0000313" key="2">
    <source>
        <dbReference type="Proteomes" id="UP001467192"/>
    </source>
</evidence>
<reference evidence="2" key="1">
    <citation type="journal article" date="2024" name="Commun. Biol.">
        <title>Bacillamide D produced by Bacillus cereus from the mouse intestinal bacterial collection (miBC) is a potent cytotoxin in vitro.</title>
        <authorList>
            <person name="Hohmann M."/>
            <person name="Brunner V."/>
            <person name="Johannes W."/>
            <person name="Schum D."/>
            <person name="Carroll L.M."/>
            <person name="Liu T."/>
            <person name="Sasaki D."/>
            <person name="Bosch J."/>
            <person name="Clavel T."/>
            <person name="Sieber S.A."/>
            <person name="Zeller G."/>
            <person name="Tschurtschenthaler M."/>
            <person name="Janssen K.P."/>
            <person name="Gulder T.A.M."/>
        </authorList>
    </citation>
    <scope>NUCLEOTIDE SEQUENCE [LARGE SCALE GENOMIC DNA]</scope>
    <source>
        <strain evidence="2">LK_304 Iso 8</strain>
    </source>
</reference>
<dbReference type="EMBL" id="JBEBZA010000011">
    <property type="protein sequence ID" value="MES0426966.1"/>
    <property type="molecule type" value="Genomic_DNA"/>
</dbReference>
<protein>
    <submittedName>
        <fullName evidence="1">Uncharacterized protein</fullName>
    </submittedName>
</protein>
<organism evidence="1 2">
    <name type="scientific">Enterobacter intestinihominis</name>
    <dbReference type="NCBI Taxonomy" id="3133180"/>
    <lineage>
        <taxon>Bacteria</taxon>
        <taxon>Pseudomonadati</taxon>
        <taxon>Pseudomonadota</taxon>
        <taxon>Gammaproteobacteria</taxon>
        <taxon>Enterobacterales</taxon>
        <taxon>Enterobacteriaceae</taxon>
        <taxon>Enterobacter</taxon>
    </lineage>
</organism>
<evidence type="ECO:0000313" key="1">
    <source>
        <dbReference type="EMBL" id="MES0426966.1"/>
    </source>
</evidence>
<dbReference type="RefSeq" id="WP_045621967.1">
    <property type="nucleotide sequence ID" value="NZ_JBBNPZ010000012.1"/>
</dbReference>
<dbReference type="Proteomes" id="UP001467192">
    <property type="component" value="Unassembled WGS sequence"/>
</dbReference>
<gene>
    <name evidence="1" type="ORF">ABMC12_11800</name>
</gene>
<proteinExistence type="predicted"/>
<sequence length="67" mass="7514">MEKYIVTYRAFGHNNVQLGEGHTAVEYAEGSFTAVGFLKDVEDEALTDAQSRHQNAIRIIINSVFKL</sequence>
<name>A0ABV1ZF37_9ENTR</name>
<accession>A0ABV1ZF37</accession>